<sequence>MFVPILYVDSGIDRRAIEERFGYGPPLQPAKGSKRCNEK</sequence>
<keyword evidence="3" id="KW-1185">Reference proteome</keyword>
<evidence type="ECO:0000313" key="2">
    <source>
        <dbReference type="EnsemblPlants" id="Pp3c16_7600V3.1"/>
    </source>
</evidence>
<protein>
    <submittedName>
        <fullName evidence="1 2">Uncharacterized protein</fullName>
    </submittedName>
</protein>
<evidence type="ECO:0000313" key="1">
    <source>
        <dbReference type="EMBL" id="PNR37510.1"/>
    </source>
</evidence>
<reference evidence="2" key="3">
    <citation type="submission" date="2020-12" db="UniProtKB">
        <authorList>
            <consortium name="EnsemblPlants"/>
        </authorList>
    </citation>
    <scope>IDENTIFICATION</scope>
</reference>
<dbReference type="InParanoid" id="A0A2K1J7K2"/>
<dbReference type="Proteomes" id="UP000006727">
    <property type="component" value="Chromosome 16"/>
</dbReference>
<reference evidence="1 3" key="1">
    <citation type="journal article" date="2008" name="Science">
        <title>The Physcomitrella genome reveals evolutionary insights into the conquest of land by plants.</title>
        <authorList>
            <person name="Rensing S."/>
            <person name="Lang D."/>
            <person name="Zimmer A."/>
            <person name="Terry A."/>
            <person name="Salamov A."/>
            <person name="Shapiro H."/>
            <person name="Nishiyama T."/>
            <person name="Perroud P.-F."/>
            <person name="Lindquist E."/>
            <person name="Kamisugi Y."/>
            <person name="Tanahashi T."/>
            <person name="Sakakibara K."/>
            <person name="Fujita T."/>
            <person name="Oishi K."/>
            <person name="Shin-I T."/>
            <person name="Kuroki Y."/>
            <person name="Toyoda A."/>
            <person name="Suzuki Y."/>
            <person name="Hashimoto A."/>
            <person name="Yamaguchi K."/>
            <person name="Sugano A."/>
            <person name="Kohara Y."/>
            <person name="Fujiyama A."/>
            <person name="Anterola A."/>
            <person name="Aoki S."/>
            <person name="Ashton N."/>
            <person name="Barbazuk W.B."/>
            <person name="Barker E."/>
            <person name="Bennetzen J."/>
            <person name="Bezanilla M."/>
            <person name="Blankenship R."/>
            <person name="Cho S.H."/>
            <person name="Dutcher S."/>
            <person name="Estelle M."/>
            <person name="Fawcett J.A."/>
            <person name="Gundlach H."/>
            <person name="Hanada K."/>
            <person name="Heyl A."/>
            <person name="Hicks K.A."/>
            <person name="Hugh J."/>
            <person name="Lohr M."/>
            <person name="Mayer K."/>
            <person name="Melkozernov A."/>
            <person name="Murata T."/>
            <person name="Nelson D."/>
            <person name="Pils B."/>
            <person name="Prigge M."/>
            <person name="Reiss B."/>
            <person name="Renner T."/>
            <person name="Rombauts S."/>
            <person name="Rushton P."/>
            <person name="Sanderfoot A."/>
            <person name="Schween G."/>
            <person name="Shiu S.-H."/>
            <person name="Stueber K."/>
            <person name="Theodoulou F.L."/>
            <person name="Tu H."/>
            <person name="Van de Peer Y."/>
            <person name="Verrier P.J."/>
            <person name="Waters E."/>
            <person name="Wood A."/>
            <person name="Yang L."/>
            <person name="Cove D."/>
            <person name="Cuming A."/>
            <person name="Hasebe M."/>
            <person name="Lucas S."/>
            <person name="Mishler D.B."/>
            <person name="Reski R."/>
            <person name="Grigoriev I."/>
            <person name="Quatrano R.S."/>
            <person name="Boore J.L."/>
        </authorList>
    </citation>
    <scope>NUCLEOTIDE SEQUENCE [LARGE SCALE GENOMIC DNA]</scope>
    <source>
        <strain evidence="2 3">cv. Gransden 2004</strain>
    </source>
</reference>
<accession>A0A2K1J7K2</accession>
<dbReference type="AlphaFoldDB" id="A0A2K1J7K2"/>
<dbReference type="EnsemblPlants" id="Pp3c16_7600V3.1">
    <property type="protein sequence ID" value="Pp3c16_7600V3.1"/>
    <property type="gene ID" value="Pp3c16_7600"/>
</dbReference>
<dbReference type="EMBL" id="ABEU02000016">
    <property type="protein sequence ID" value="PNR37510.1"/>
    <property type="molecule type" value="Genomic_DNA"/>
</dbReference>
<name>A0A2K1J7K2_PHYPA</name>
<evidence type="ECO:0000313" key="3">
    <source>
        <dbReference type="Proteomes" id="UP000006727"/>
    </source>
</evidence>
<gene>
    <name evidence="1" type="ORF">PHYPA_020619</name>
</gene>
<proteinExistence type="predicted"/>
<reference evidence="1 3" key="2">
    <citation type="journal article" date="2018" name="Plant J.">
        <title>The Physcomitrella patens chromosome-scale assembly reveals moss genome structure and evolution.</title>
        <authorList>
            <person name="Lang D."/>
            <person name="Ullrich K.K."/>
            <person name="Murat F."/>
            <person name="Fuchs J."/>
            <person name="Jenkins J."/>
            <person name="Haas F.B."/>
            <person name="Piednoel M."/>
            <person name="Gundlach H."/>
            <person name="Van Bel M."/>
            <person name="Meyberg R."/>
            <person name="Vives C."/>
            <person name="Morata J."/>
            <person name="Symeonidi A."/>
            <person name="Hiss M."/>
            <person name="Muchero W."/>
            <person name="Kamisugi Y."/>
            <person name="Saleh O."/>
            <person name="Blanc G."/>
            <person name="Decker E.L."/>
            <person name="van Gessel N."/>
            <person name="Grimwood J."/>
            <person name="Hayes R.D."/>
            <person name="Graham S.W."/>
            <person name="Gunter L.E."/>
            <person name="McDaniel S.F."/>
            <person name="Hoernstein S.N.W."/>
            <person name="Larsson A."/>
            <person name="Li F.W."/>
            <person name="Perroud P.F."/>
            <person name="Phillips J."/>
            <person name="Ranjan P."/>
            <person name="Rokshar D.S."/>
            <person name="Rothfels C.J."/>
            <person name="Schneider L."/>
            <person name="Shu S."/>
            <person name="Stevenson D.W."/>
            <person name="Thummler F."/>
            <person name="Tillich M."/>
            <person name="Villarreal Aguilar J.C."/>
            <person name="Widiez T."/>
            <person name="Wong G.K."/>
            <person name="Wymore A."/>
            <person name="Zhang Y."/>
            <person name="Zimmer A.D."/>
            <person name="Quatrano R.S."/>
            <person name="Mayer K.F.X."/>
            <person name="Goodstein D."/>
            <person name="Casacuberta J.M."/>
            <person name="Vandepoele K."/>
            <person name="Reski R."/>
            <person name="Cuming A.C."/>
            <person name="Tuskan G.A."/>
            <person name="Maumus F."/>
            <person name="Salse J."/>
            <person name="Schmutz J."/>
            <person name="Rensing S.A."/>
        </authorList>
    </citation>
    <scope>NUCLEOTIDE SEQUENCE [LARGE SCALE GENOMIC DNA]</scope>
    <source>
        <strain evidence="2 3">cv. Gransden 2004</strain>
    </source>
</reference>
<dbReference type="Gramene" id="Pp3c16_7600V3.1">
    <property type="protein sequence ID" value="Pp3c16_7600V3.1"/>
    <property type="gene ID" value="Pp3c16_7600"/>
</dbReference>
<organism evidence="1">
    <name type="scientific">Physcomitrium patens</name>
    <name type="common">Spreading-leaved earth moss</name>
    <name type="synonym">Physcomitrella patens</name>
    <dbReference type="NCBI Taxonomy" id="3218"/>
    <lineage>
        <taxon>Eukaryota</taxon>
        <taxon>Viridiplantae</taxon>
        <taxon>Streptophyta</taxon>
        <taxon>Embryophyta</taxon>
        <taxon>Bryophyta</taxon>
        <taxon>Bryophytina</taxon>
        <taxon>Bryopsida</taxon>
        <taxon>Funariidae</taxon>
        <taxon>Funariales</taxon>
        <taxon>Funariaceae</taxon>
        <taxon>Physcomitrium</taxon>
    </lineage>
</organism>